<dbReference type="PANTHER" id="PTHR42110:SF1">
    <property type="entry name" value="L-ASPARAGINASE, PUTATIVE (AFU_ORTHOLOGUE AFUA_3G11890)-RELATED"/>
    <property type="match status" value="1"/>
</dbReference>
<sequence>MCAEPADTAADSRDQTPAVAFPDNPVLVATTRGETVENHHRGAAIVLDAEGNVVLAWGDVERPVFARSALKPMQALPLLEALPDAPDLTPERIALHASSHVGLPRHTALIEAWLAEMGLSDADLECGHLDWPTEPSTARAMARAGARPTAVHHNCAGQHAGFLRLAQAMGAPTRGYVQHDHPVQRAAMAAISDLTDLDAEAAPWGLEGCGIPSLALPLWAVALGMARLADPETLAPPRRSAAIRLRAAMAAHPDLIAGPGWCDTVVMETTRGRVLVKRGAEGNTAAMLPERGLGLALKIDDGDRRAAEVALGLVLETLGELSAPEREALATVFQPAVTNAAGASAGRVLPVLPVENPPQEEEEEDDDGDRIDPWDEGWDDDATG</sequence>
<dbReference type="OrthoDB" id="9780674at2"/>
<evidence type="ECO:0000313" key="3">
    <source>
        <dbReference type="Proteomes" id="UP000434582"/>
    </source>
</evidence>
<gene>
    <name evidence="2" type="ORF">GHC57_11395</name>
</gene>
<dbReference type="EMBL" id="WIVE01000033">
    <property type="protein sequence ID" value="MQX37123.1"/>
    <property type="molecule type" value="Genomic_DNA"/>
</dbReference>
<dbReference type="AlphaFoldDB" id="A0A7X1ZEJ5"/>
<evidence type="ECO:0000256" key="1">
    <source>
        <dbReference type="SAM" id="MobiDB-lite"/>
    </source>
</evidence>
<protein>
    <submittedName>
        <fullName evidence="2">Asparaginase</fullName>
    </submittedName>
</protein>
<organism evidence="2 3">
    <name type="scientific">Roseospira navarrensis</name>
    <dbReference type="NCBI Taxonomy" id="140058"/>
    <lineage>
        <taxon>Bacteria</taxon>
        <taxon>Pseudomonadati</taxon>
        <taxon>Pseudomonadota</taxon>
        <taxon>Alphaproteobacteria</taxon>
        <taxon>Rhodospirillales</taxon>
        <taxon>Rhodospirillaceae</taxon>
        <taxon>Roseospira</taxon>
    </lineage>
</organism>
<evidence type="ECO:0000313" key="2">
    <source>
        <dbReference type="EMBL" id="MQX37123.1"/>
    </source>
</evidence>
<feature type="region of interest" description="Disordered" evidence="1">
    <location>
        <begin position="344"/>
        <end position="384"/>
    </location>
</feature>
<dbReference type="InterPro" id="IPR010349">
    <property type="entry name" value="Asparaginase_II"/>
</dbReference>
<name>A0A7X1ZEJ5_9PROT</name>
<reference evidence="2 3" key="1">
    <citation type="submission" date="2019-10" db="EMBL/GenBank/DDBJ databases">
        <title>Draft whole-genome sequence of the purple nonsulfur photosynthetic bacterium Roseospira navarrensis DSM 15114.</title>
        <authorList>
            <person name="Kyndt J.A."/>
            <person name="Meyer T.E."/>
        </authorList>
    </citation>
    <scope>NUCLEOTIDE SEQUENCE [LARGE SCALE GENOMIC DNA]</scope>
    <source>
        <strain evidence="2 3">DSM 15114</strain>
    </source>
</reference>
<accession>A0A7X1ZEJ5</accession>
<dbReference type="Proteomes" id="UP000434582">
    <property type="component" value="Unassembled WGS sequence"/>
</dbReference>
<keyword evidence="3" id="KW-1185">Reference proteome</keyword>
<dbReference type="Pfam" id="PF06089">
    <property type="entry name" value="Asparaginase_II"/>
    <property type="match status" value="1"/>
</dbReference>
<dbReference type="RefSeq" id="WP_153344291.1">
    <property type="nucleotide sequence ID" value="NZ_WIVE01000033.1"/>
</dbReference>
<feature type="compositionally biased region" description="Acidic residues" evidence="1">
    <location>
        <begin position="358"/>
        <end position="384"/>
    </location>
</feature>
<proteinExistence type="predicted"/>
<comment type="caution">
    <text evidence="2">The sequence shown here is derived from an EMBL/GenBank/DDBJ whole genome shotgun (WGS) entry which is preliminary data.</text>
</comment>
<dbReference type="PANTHER" id="PTHR42110">
    <property type="entry name" value="L-ASPARAGINASE, PUTATIVE (AFU_ORTHOLOGUE AFUA_3G11890)-RELATED"/>
    <property type="match status" value="1"/>
</dbReference>